<gene>
    <name evidence="1" type="ORF">VP1G_09781</name>
</gene>
<dbReference type="OrthoDB" id="5241168at2759"/>
<proteinExistence type="predicted"/>
<name>A0A194VF82_CYTMA</name>
<dbReference type="AlphaFoldDB" id="A0A194VF82"/>
<organism evidence="1 2">
    <name type="scientific">Cytospora mali</name>
    <name type="common">Apple Valsa canker fungus</name>
    <name type="synonym">Valsa mali</name>
    <dbReference type="NCBI Taxonomy" id="578113"/>
    <lineage>
        <taxon>Eukaryota</taxon>
        <taxon>Fungi</taxon>
        <taxon>Dikarya</taxon>
        <taxon>Ascomycota</taxon>
        <taxon>Pezizomycotina</taxon>
        <taxon>Sordariomycetes</taxon>
        <taxon>Sordariomycetidae</taxon>
        <taxon>Diaporthales</taxon>
        <taxon>Cytosporaceae</taxon>
        <taxon>Cytospora</taxon>
    </lineage>
</organism>
<reference evidence="2" key="1">
    <citation type="submission" date="2014-12" db="EMBL/GenBank/DDBJ databases">
        <title>Genome Sequence of Valsa Canker Pathogens Uncovers a Specific Adaption of Colonization on Woody Bark.</title>
        <authorList>
            <person name="Yin Z."/>
            <person name="Liu H."/>
            <person name="Gao X."/>
            <person name="Li Z."/>
            <person name="Song N."/>
            <person name="Ke X."/>
            <person name="Dai Q."/>
            <person name="Wu Y."/>
            <person name="Sun Y."/>
            <person name="Xu J.-R."/>
            <person name="Kang Z.K."/>
            <person name="Wang L."/>
            <person name="Huang L."/>
        </authorList>
    </citation>
    <scope>NUCLEOTIDE SEQUENCE [LARGE SCALE GENOMIC DNA]</scope>
    <source>
        <strain evidence="2">SXYL134</strain>
    </source>
</reference>
<sequence length="122" mass="13918">MASLRALNSTTTSMLRSTLLPRFSLNHTQIRTVLTVTAFEKAMQELHGPAWKGFLNAKQKTFVNYKELGRQQMTEQMQKDLGDKWEAAAAEESARIYGSREFQDKVQALKEKLAKNQKQVKA</sequence>
<dbReference type="EMBL" id="KN714826">
    <property type="protein sequence ID" value="KUI62672.1"/>
    <property type="molecule type" value="Genomic_DNA"/>
</dbReference>
<evidence type="ECO:0000313" key="2">
    <source>
        <dbReference type="Proteomes" id="UP000078576"/>
    </source>
</evidence>
<protein>
    <submittedName>
        <fullName evidence="1">Uncharacterized protein</fullName>
    </submittedName>
</protein>
<dbReference type="Proteomes" id="UP000078576">
    <property type="component" value="Unassembled WGS sequence"/>
</dbReference>
<accession>A0A194VF82</accession>
<keyword evidence="2" id="KW-1185">Reference proteome</keyword>
<evidence type="ECO:0000313" key="1">
    <source>
        <dbReference type="EMBL" id="KUI62672.1"/>
    </source>
</evidence>